<feature type="signal peptide" evidence="2">
    <location>
        <begin position="1"/>
        <end position="25"/>
    </location>
</feature>
<dbReference type="Proteomes" id="UP000597507">
    <property type="component" value="Unassembled WGS sequence"/>
</dbReference>
<evidence type="ECO:0000256" key="2">
    <source>
        <dbReference type="SAM" id="SignalP"/>
    </source>
</evidence>
<proteinExistence type="inferred from homology"/>
<evidence type="ECO:0008006" key="5">
    <source>
        <dbReference type="Google" id="ProtNLM"/>
    </source>
</evidence>
<evidence type="ECO:0000313" key="3">
    <source>
        <dbReference type="EMBL" id="GGG39592.1"/>
    </source>
</evidence>
<keyword evidence="2" id="KW-0732">Signal</keyword>
<dbReference type="PANTHER" id="PTHR42928">
    <property type="entry name" value="TRICARBOXYLATE-BINDING PROTEIN"/>
    <property type="match status" value="1"/>
</dbReference>
<dbReference type="Gene3D" id="3.40.190.150">
    <property type="entry name" value="Bordetella uptake gene, domain 1"/>
    <property type="match status" value="1"/>
</dbReference>
<dbReference type="CDD" id="cd13578">
    <property type="entry name" value="PBP2_Bug27"/>
    <property type="match status" value="1"/>
</dbReference>
<dbReference type="AlphaFoldDB" id="A0A8J3ED47"/>
<dbReference type="RefSeq" id="WP_188901406.1">
    <property type="nucleotide sequence ID" value="NZ_BMKS01000008.1"/>
</dbReference>
<organism evidence="3 4">
    <name type="scientific">Caldovatus sediminis</name>
    <dbReference type="NCBI Taxonomy" id="2041189"/>
    <lineage>
        <taxon>Bacteria</taxon>
        <taxon>Pseudomonadati</taxon>
        <taxon>Pseudomonadota</taxon>
        <taxon>Alphaproteobacteria</taxon>
        <taxon>Acetobacterales</taxon>
        <taxon>Roseomonadaceae</taxon>
        <taxon>Caldovatus</taxon>
    </lineage>
</organism>
<reference evidence="3 4" key="1">
    <citation type="journal article" date="2014" name="Int. J. Syst. Evol. Microbiol.">
        <title>Complete genome sequence of Corynebacterium casei LMG S-19264T (=DSM 44701T), isolated from a smear-ripened cheese.</title>
        <authorList>
            <consortium name="US DOE Joint Genome Institute (JGI-PGF)"/>
            <person name="Walter F."/>
            <person name="Albersmeier A."/>
            <person name="Kalinowski J."/>
            <person name="Ruckert C."/>
        </authorList>
    </citation>
    <scope>NUCLEOTIDE SEQUENCE [LARGE SCALE GENOMIC DNA]</scope>
    <source>
        <strain evidence="3 4">CGMCC 1.16330</strain>
    </source>
</reference>
<comment type="similarity">
    <text evidence="1">Belongs to the UPF0065 (bug) family.</text>
</comment>
<name>A0A8J3ED47_9PROT</name>
<dbReference type="Pfam" id="PF03401">
    <property type="entry name" value="TctC"/>
    <property type="match status" value="1"/>
</dbReference>
<gene>
    <name evidence="3" type="ORF">GCM10010964_28970</name>
</gene>
<dbReference type="InterPro" id="IPR005064">
    <property type="entry name" value="BUG"/>
</dbReference>
<dbReference type="PANTHER" id="PTHR42928:SF5">
    <property type="entry name" value="BLR1237 PROTEIN"/>
    <property type="match status" value="1"/>
</dbReference>
<keyword evidence="4" id="KW-1185">Reference proteome</keyword>
<dbReference type="InterPro" id="IPR042100">
    <property type="entry name" value="Bug_dom1"/>
</dbReference>
<dbReference type="PIRSF" id="PIRSF017082">
    <property type="entry name" value="YflP"/>
    <property type="match status" value="1"/>
</dbReference>
<accession>A0A8J3ED47</accession>
<feature type="chain" id="PRO_5035282828" description="Tripartite tricarboxylate transporter substrate binding protein" evidence="2">
    <location>
        <begin position="26"/>
        <end position="326"/>
    </location>
</feature>
<evidence type="ECO:0000313" key="4">
    <source>
        <dbReference type="Proteomes" id="UP000597507"/>
    </source>
</evidence>
<comment type="caution">
    <text evidence="3">The sequence shown here is derived from an EMBL/GenBank/DDBJ whole genome shotgun (WGS) entry which is preliminary data.</text>
</comment>
<dbReference type="SUPFAM" id="SSF53850">
    <property type="entry name" value="Periplasmic binding protein-like II"/>
    <property type="match status" value="1"/>
</dbReference>
<evidence type="ECO:0000256" key="1">
    <source>
        <dbReference type="ARBA" id="ARBA00006987"/>
    </source>
</evidence>
<sequence>MSKPMAIGRRAIFAALSLAALPASAQTPSFPARTVTLLLGFPPGGTVDLLARLLAPKLSEAWGQSVVVENRPGGSGVVATQALAGATPDGHTLMVVPMTHATNPALIARIPFDSVADFTPISLLAESPIMLVVNQNLPARGLAELVSLARERPGRLHCGSGGNGTSQHLACELFKQAERLQVTHVPYRGNAAAMTDVISGQIEMLFDQMATAVPHVRAGRVRALAVTSARRSSAMPDVPTMAELGVPQAGMTAWFGLIGPARMAPGLVARIQADTARILAAPEMQARLGDQGLTVIAGPPAQFAEFLAAELQRWGEVVRVAGIRAE</sequence>
<protein>
    <recommendedName>
        <fullName evidence="5">Tripartite tricarboxylate transporter substrate binding protein</fullName>
    </recommendedName>
</protein>
<dbReference type="Gene3D" id="3.40.190.10">
    <property type="entry name" value="Periplasmic binding protein-like II"/>
    <property type="match status" value="1"/>
</dbReference>
<dbReference type="EMBL" id="BMKS01000008">
    <property type="protein sequence ID" value="GGG39592.1"/>
    <property type="molecule type" value="Genomic_DNA"/>
</dbReference>